<dbReference type="Proteomes" id="UP000301475">
    <property type="component" value="Chromosome"/>
</dbReference>
<sequence length="191" mass="22569">MLNKLHIEIENNIDLSHNYTVMINGKVINMEKNKDILEYNYVTKSDKCEINIYGEDIWNKDESIQRKIVWLSIFDFQFGNSMENLPISAHYSKNFDFNGKSEYSLYLTEKDFVKVEKSSLSYWNKCSLIQTILCTLLLTVVLALLGFVFSNFVFKVIFYIISLALVFFIFVVLNRKRKELYQKLCSFLNKK</sequence>
<evidence type="ECO:0000256" key="1">
    <source>
        <dbReference type="SAM" id="Phobius"/>
    </source>
</evidence>
<keyword evidence="3" id="KW-1185">Reference proteome</keyword>
<reference evidence="2 3" key="1">
    <citation type="submission" date="2019-04" db="EMBL/GenBank/DDBJ databases">
        <authorList>
            <person name="Embree M."/>
            <person name="Gaffney J.R."/>
        </authorList>
    </citation>
    <scope>NUCLEOTIDE SEQUENCE [LARGE SCALE GENOMIC DNA]</scope>
    <source>
        <strain evidence="2 3">JE7A12</strain>
    </source>
</reference>
<organism evidence="2 3">
    <name type="scientific">Ruminococcus bovis</name>
    <dbReference type="NCBI Taxonomy" id="2564099"/>
    <lineage>
        <taxon>Bacteria</taxon>
        <taxon>Bacillati</taxon>
        <taxon>Bacillota</taxon>
        <taxon>Clostridia</taxon>
        <taxon>Eubacteriales</taxon>
        <taxon>Oscillospiraceae</taxon>
        <taxon>Ruminococcus</taxon>
    </lineage>
</organism>
<dbReference type="KEGG" id="ruj:E5Z56_02020"/>
<evidence type="ECO:0000313" key="3">
    <source>
        <dbReference type="Proteomes" id="UP000301475"/>
    </source>
</evidence>
<keyword evidence="1" id="KW-0812">Transmembrane</keyword>
<feature type="transmembrane region" description="Helical" evidence="1">
    <location>
        <begin position="156"/>
        <end position="173"/>
    </location>
</feature>
<keyword evidence="1" id="KW-1133">Transmembrane helix</keyword>
<keyword evidence="1" id="KW-0472">Membrane</keyword>
<evidence type="ECO:0000313" key="2">
    <source>
        <dbReference type="EMBL" id="QCT06217.1"/>
    </source>
</evidence>
<feature type="transmembrane region" description="Helical" evidence="1">
    <location>
        <begin position="127"/>
        <end position="150"/>
    </location>
</feature>
<proteinExistence type="predicted"/>
<dbReference type="AlphaFoldDB" id="A0A4P8XTS7"/>
<name>A0A4P8XTS7_9FIRM</name>
<gene>
    <name evidence="2" type="ORF">E5Z56_02020</name>
</gene>
<dbReference type="EMBL" id="CP039381">
    <property type="protein sequence ID" value="QCT06217.1"/>
    <property type="molecule type" value="Genomic_DNA"/>
</dbReference>
<accession>A0A4P8XTS7</accession>
<protein>
    <submittedName>
        <fullName evidence="2">Uncharacterized protein</fullName>
    </submittedName>
</protein>
<dbReference type="RefSeq" id="WP_138156304.1">
    <property type="nucleotide sequence ID" value="NZ_CP039381.1"/>
</dbReference>